<dbReference type="SMART" id="SM01130">
    <property type="entry name" value="DHDPS"/>
    <property type="match status" value="1"/>
</dbReference>
<dbReference type="HAMAP" id="MF_00418">
    <property type="entry name" value="DapA"/>
    <property type="match status" value="1"/>
</dbReference>
<comment type="similarity">
    <text evidence="3 12 13">Belongs to the DapA family.</text>
</comment>
<dbReference type="EMBL" id="JAPCKI010000003">
    <property type="protein sequence ID" value="MDD2177206.1"/>
    <property type="molecule type" value="Genomic_DNA"/>
</dbReference>
<sequence length="307" mass="32539">MPILTTPSAAPAAPLSAPTCTPFSGLWIALVTPFKDGAVDHPALAALTTRLRADGVSGFVACGSTGEAAALDKAEQLQVLETVLGAAQGLPVVIGVSGYHQGHVLEQVRALAHYPVAGLLVSAPHYIRPSQEGLLHWFRTLADASEAPLLVYDIPYRTGATLTTETLLTLAAHPRIQAIKDCGGNTTKTQALIADGRLQVLTGEDAQIFHTLALGGAGAISACAHWQTPRFVELTALLRQGDLPEARRVWQTLLPWIETCFAEPNPAPLKAVLAQAGWMRNELRAPMMAASAALEQRLQTLHGLSPR</sequence>
<dbReference type="PROSITE" id="PS00666">
    <property type="entry name" value="DHDPS_2"/>
    <property type="match status" value="1"/>
</dbReference>
<comment type="caution">
    <text evidence="12">Was originally thought to be a dihydrodipicolinate synthase (DHDPS), catalyzing the condensation of (S)-aspartate-beta-semialdehyde [(S)-ASA] and pyruvate to dihydrodipicolinate (DHDP). However, it was shown in E.coli that the product of the enzymatic reaction is not dihydrodipicolinate but in fact (4S)-4-hydroxy-2,3,4,5-tetrahydro-(2S)-dipicolinic acid (HTPA), and that the consecutive dehydration reaction leading to DHDP is not spontaneous but catalyzed by DapB.</text>
</comment>
<dbReference type="Gene3D" id="3.20.20.70">
    <property type="entry name" value="Aldolase class I"/>
    <property type="match status" value="1"/>
</dbReference>
<organism evidence="14 15">
    <name type="scientific">Acidovorax benzenivorans</name>
    <dbReference type="NCBI Taxonomy" id="2987520"/>
    <lineage>
        <taxon>Bacteria</taxon>
        <taxon>Pseudomonadati</taxon>
        <taxon>Pseudomonadota</taxon>
        <taxon>Betaproteobacteria</taxon>
        <taxon>Burkholderiales</taxon>
        <taxon>Comamonadaceae</taxon>
        <taxon>Acidovorax</taxon>
    </lineage>
</organism>
<dbReference type="Pfam" id="PF00701">
    <property type="entry name" value="DHDPS"/>
    <property type="match status" value="1"/>
</dbReference>
<dbReference type="EC" id="4.3.3.7" evidence="4 12"/>
<reference evidence="14" key="1">
    <citation type="submission" date="2022-10" db="EMBL/GenBank/DDBJ databases">
        <title>Description of microaerobic benzene degrading bacteria.</title>
        <authorList>
            <person name="Bedics A."/>
            <person name="Tancsics A."/>
            <person name="Banerjee S."/>
        </authorList>
    </citation>
    <scope>NUCLEOTIDE SEQUENCE</scope>
    <source>
        <strain evidence="14">D2M1</strain>
    </source>
</reference>
<protein>
    <recommendedName>
        <fullName evidence="4 12">4-hydroxy-tetrahydrodipicolinate synthase</fullName>
        <shortName evidence="12">HTPA synthase</shortName>
        <ecNumber evidence="4 12">4.3.3.7</ecNumber>
    </recommendedName>
</protein>
<evidence type="ECO:0000256" key="3">
    <source>
        <dbReference type="ARBA" id="ARBA00007592"/>
    </source>
</evidence>
<comment type="caution">
    <text evidence="14">The sequence shown here is derived from an EMBL/GenBank/DDBJ whole genome shotgun (WGS) entry which is preliminary data.</text>
</comment>
<dbReference type="GO" id="GO:0008840">
    <property type="term" value="F:4-hydroxy-tetrahydrodipicolinate synthase activity"/>
    <property type="evidence" value="ECO:0007669"/>
    <property type="project" value="UniProtKB-EC"/>
</dbReference>
<feature type="active site" description="Schiff-base intermediate with substrate" evidence="12">
    <location>
        <position position="180"/>
    </location>
</feature>
<comment type="function">
    <text evidence="1 12">Catalyzes the condensation of (S)-aspartate-beta-semialdehyde [(S)-ASA] and pyruvate to 4-hydroxy-tetrahydrodipicolinate (HTPA).</text>
</comment>
<evidence type="ECO:0000256" key="11">
    <source>
        <dbReference type="ARBA" id="ARBA00047836"/>
    </source>
</evidence>
<feature type="active site" description="Proton donor/acceptor" evidence="12">
    <location>
        <position position="152"/>
    </location>
</feature>
<dbReference type="PRINTS" id="PR00146">
    <property type="entry name" value="DHPICSNTHASE"/>
</dbReference>
<evidence type="ECO:0000256" key="12">
    <source>
        <dbReference type="HAMAP-Rule" id="MF_00418"/>
    </source>
</evidence>
<evidence type="ECO:0000256" key="7">
    <source>
        <dbReference type="ARBA" id="ARBA00022915"/>
    </source>
</evidence>
<keyword evidence="9 12" id="KW-0456">Lyase</keyword>
<evidence type="ECO:0000256" key="2">
    <source>
        <dbReference type="ARBA" id="ARBA00005120"/>
    </source>
</evidence>
<evidence type="ECO:0000256" key="6">
    <source>
        <dbReference type="ARBA" id="ARBA00022605"/>
    </source>
</evidence>
<dbReference type="RefSeq" id="WP_274108631.1">
    <property type="nucleotide sequence ID" value="NZ_JAPCKI010000003.1"/>
</dbReference>
<gene>
    <name evidence="12 14" type="primary">dapA</name>
    <name evidence="14" type="ORF">OIN59_07145</name>
</gene>
<evidence type="ECO:0000256" key="10">
    <source>
        <dbReference type="ARBA" id="ARBA00023270"/>
    </source>
</evidence>
<name>A0ABT5RU55_9BURK</name>
<comment type="subcellular location">
    <subcellularLocation>
        <location evidence="12">Cytoplasm</location>
    </subcellularLocation>
</comment>
<keyword evidence="10 12" id="KW-0704">Schiff base</keyword>
<dbReference type="SUPFAM" id="SSF51569">
    <property type="entry name" value="Aldolase"/>
    <property type="match status" value="1"/>
</dbReference>
<evidence type="ECO:0000256" key="9">
    <source>
        <dbReference type="ARBA" id="ARBA00023239"/>
    </source>
</evidence>
<feature type="binding site" evidence="12">
    <location>
        <position position="220"/>
    </location>
    <ligand>
        <name>pyruvate</name>
        <dbReference type="ChEBI" id="CHEBI:15361"/>
    </ligand>
</feature>
<dbReference type="InterPro" id="IPR005263">
    <property type="entry name" value="DapA"/>
</dbReference>
<evidence type="ECO:0000256" key="1">
    <source>
        <dbReference type="ARBA" id="ARBA00003294"/>
    </source>
</evidence>
<dbReference type="PIRSF" id="PIRSF001365">
    <property type="entry name" value="DHDPS"/>
    <property type="match status" value="1"/>
</dbReference>
<feature type="site" description="Part of a proton relay during catalysis" evidence="12">
    <location>
        <position position="64"/>
    </location>
</feature>
<keyword evidence="8 12" id="KW-0457">Lysine biosynthesis</keyword>
<accession>A0ABT5RU55</accession>
<keyword evidence="15" id="KW-1185">Reference proteome</keyword>
<dbReference type="InterPro" id="IPR002220">
    <property type="entry name" value="DapA-like"/>
</dbReference>
<feature type="site" description="Part of a proton relay during catalysis" evidence="12">
    <location>
        <position position="126"/>
    </location>
</feature>
<evidence type="ECO:0000313" key="15">
    <source>
        <dbReference type="Proteomes" id="UP001148932"/>
    </source>
</evidence>
<comment type="subunit">
    <text evidence="12">Homotetramer; dimer of dimers.</text>
</comment>
<dbReference type="Proteomes" id="UP001148932">
    <property type="component" value="Unassembled WGS sequence"/>
</dbReference>
<feature type="binding site" evidence="12">
    <location>
        <position position="65"/>
    </location>
    <ligand>
        <name>pyruvate</name>
        <dbReference type="ChEBI" id="CHEBI:15361"/>
    </ligand>
</feature>
<comment type="pathway">
    <text evidence="2 12">Amino-acid biosynthesis; L-lysine biosynthesis via DAP pathway; (S)-tetrahydrodipicolinate from L-aspartate: step 3/4.</text>
</comment>
<dbReference type="InterPro" id="IPR020625">
    <property type="entry name" value="Schiff_base-form_aldolases_AS"/>
</dbReference>
<keyword evidence="6 12" id="KW-0028">Amino-acid biosynthesis</keyword>
<dbReference type="InterPro" id="IPR013785">
    <property type="entry name" value="Aldolase_TIM"/>
</dbReference>
<keyword evidence="5 12" id="KW-0963">Cytoplasm</keyword>
<dbReference type="CDD" id="cd00950">
    <property type="entry name" value="DHDPS"/>
    <property type="match status" value="1"/>
</dbReference>
<evidence type="ECO:0000256" key="8">
    <source>
        <dbReference type="ARBA" id="ARBA00023154"/>
    </source>
</evidence>
<evidence type="ECO:0000256" key="13">
    <source>
        <dbReference type="PIRNR" id="PIRNR001365"/>
    </source>
</evidence>
<dbReference type="PANTHER" id="PTHR12128:SF66">
    <property type="entry name" value="4-HYDROXY-2-OXOGLUTARATE ALDOLASE, MITOCHONDRIAL"/>
    <property type="match status" value="1"/>
</dbReference>
<dbReference type="NCBIfam" id="TIGR00674">
    <property type="entry name" value="dapA"/>
    <property type="match status" value="1"/>
</dbReference>
<keyword evidence="7 12" id="KW-0220">Diaminopimelate biosynthesis</keyword>
<evidence type="ECO:0000313" key="14">
    <source>
        <dbReference type="EMBL" id="MDD2177206.1"/>
    </source>
</evidence>
<proteinExistence type="inferred from homology"/>
<comment type="catalytic activity">
    <reaction evidence="11 12">
        <text>L-aspartate 4-semialdehyde + pyruvate = (2S,4S)-4-hydroxy-2,3,4,5-tetrahydrodipicolinate + H2O + H(+)</text>
        <dbReference type="Rhea" id="RHEA:34171"/>
        <dbReference type="ChEBI" id="CHEBI:15361"/>
        <dbReference type="ChEBI" id="CHEBI:15377"/>
        <dbReference type="ChEBI" id="CHEBI:15378"/>
        <dbReference type="ChEBI" id="CHEBI:67139"/>
        <dbReference type="ChEBI" id="CHEBI:537519"/>
        <dbReference type="EC" id="4.3.3.7"/>
    </reaction>
</comment>
<dbReference type="PANTHER" id="PTHR12128">
    <property type="entry name" value="DIHYDRODIPICOLINATE SYNTHASE"/>
    <property type="match status" value="1"/>
</dbReference>
<evidence type="ECO:0000256" key="4">
    <source>
        <dbReference type="ARBA" id="ARBA00012086"/>
    </source>
</evidence>
<evidence type="ECO:0000256" key="5">
    <source>
        <dbReference type="ARBA" id="ARBA00022490"/>
    </source>
</evidence>